<dbReference type="PANTHER" id="PTHR10622">
    <property type="entry name" value="HET DOMAIN-CONTAINING PROTEIN"/>
    <property type="match status" value="1"/>
</dbReference>
<dbReference type="Gene3D" id="3.40.50.300">
    <property type="entry name" value="P-loop containing nucleotide triphosphate hydrolases"/>
    <property type="match status" value="1"/>
</dbReference>
<name>S3DLE4_GLAL2</name>
<keyword evidence="1" id="KW-0677">Repeat</keyword>
<dbReference type="OMA" id="ATYEHES"/>
<dbReference type="Pfam" id="PF24883">
    <property type="entry name" value="NPHP3_N"/>
    <property type="match status" value="1"/>
</dbReference>
<keyword evidence="2" id="KW-0040">ANK repeat</keyword>
<dbReference type="KEGG" id="glz:GLAREA_05863"/>
<dbReference type="InterPro" id="IPR027417">
    <property type="entry name" value="P-loop_NTPase"/>
</dbReference>
<feature type="repeat" description="ANK" evidence="2">
    <location>
        <begin position="1080"/>
        <end position="1113"/>
    </location>
</feature>
<gene>
    <name evidence="6" type="ORF">GLAREA_05863</name>
</gene>
<evidence type="ECO:0000256" key="2">
    <source>
        <dbReference type="PROSITE-ProRule" id="PRU00023"/>
    </source>
</evidence>
<feature type="region of interest" description="Disordered" evidence="3">
    <location>
        <begin position="263"/>
        <end position="291"/>
    </location>
</feature>
<feature type="repeat" description="ANK" evidence="2">
    <location>
        <begin position="1216"/>
        <end position="1240"/>
    </location>
</feature>
<dbReference type="Proteomes" id="UP000016922">
    <property type="component" value="Unassembled WGS sequence"/>
</dbReference>
<sequence length="1350" mass="152428">MPRFLERNSEGNFSLTKVYYDEIPPYAILSHTWGQDIDEVTLSDILDGTGQNKPGYVKIRFCAEQASRHSLRYFWIDTCCINKSDGPELQEAITSMFRWYRNSAKCYVFLSDVQTGDHDELVDGSPPPWELAFRRSRWFTRGWTLQELIAPISVEFFCSNGRRLGDKRSLERQIHEVTGILTSALQGTAPSAFSVVERLSWTEKRQTKRDEDKVYSLLGIFDVHMPLIYGEGQQNAFRRLSEEVCKHGTKHYQDEVSQAFLTGPKRLKTSQSQASGTRPQRNYGHELPPKPRTLTPEYRSWQDTAQQQDHGGFLWLQGHPGTGKSTIMKFLFEDAKASASYDSSKITISFFFLAWGVIEERSTTGLYRSLLHQLFQKVTDLEDSLEWMTKDGARGIQRNGWNEEASKRTLALAVKKLGTRSLTIFVDALDECDTRETAGMVCYFEELCDCAQEAKVTLNICFSSRHYPIVVIQKGIEVTLETETGHTEDIKQYIQSRLRIGKSKQAESLRSEILEKSSGIFLWVVLVLDILNSEYPESVMSTKKMHERLKKIPPELSRLFEMILKRDEANVEYLDACLKWILFATRPLQAQELYSAIQLCVNNKALIDWDPDDVDLDQLKTLLRSYSKGLAEVTRAAEVHFIHESVRDFLMGRYNAQWSEVSDNFVGRSHELLKNCCLAQLDIAFNQNIDLPDPVPLLTVEGSPTTRENITSRFPLLKYSLFNILKHSSRAHQYAIMQEDFLASFPLQQWIYLSNLLETVPTRLYQHPTTLLYILAERNLADLIQIHSRRESCFDIEGGRYGAPILASLATASFDATKALVKILAASLTSSPTVRELWDKYCQYRFGWTSLGRHLKFSRRKGLLFYLAQCGSELLLTLYWKQCLERNEVDTEIIQTSLCWAARKGYAVVIKSLLNIEGTTFDHGEGEQNMPPPCAIDINLKDAKGRSSLAWAVRKGKTTVVELLLTRSELDVNSTDNCGNTPLMWAVQRGDISIAERLLTRSEADINSIDDSGNTALSWKSHLGMTTILKLVLRRSEVQVDSRDSHGDTALAWASRVGNTMIIKLLLERSEVDVNSTDNRGNTPIILAARNDHEADAELLFVSEGLDIRAKNDDGYTALVYASKNDNKALVELLLASDGNCIDAQDDEGYKALAYAAKNDNKAILKLLLASDENYNNAKEIEGYTALVYAAKIGHVDLARSLLETDCEDVNVENTLGNTPLSIAIMFEKLEIVELLLATGKADLNTRNRNGDTPIFQAITLGSENMVMLLLSSGKADLNAKNRHGDTPLLTATKCHFLKIVILLLDTKEVNTNFEDSDGLTALQWAERDGPDGNKAIAELLQAHKLRILQ</sequence>
<feature type="repeat" description="ANK" evidence="2">
    <location>
        <begin position="978"/>
        <end position="1011"/>
    </location>
</feature>
<dbReference type="GeneID" id="19464917"/>
<dbReference type="Pfam" id="PF12796">
    <property type="entry name" value="Ank_2"/>
    <property type="match status" value="4"/>
</dbReference>
<evidence type="ECO:0000256" key="3">
    <source>
        <dbReference type="SAM" id="MobiDB-lite"/>
    </source>
</evidence>
<dbReference type="InterPro" id="IPR036770">
    <property type="entry name" value="Ankyrin_rpt-contain_sf"/>
</dbReference>
<feature type="compositionally biased region" description="Polar residues" evidence="3">
    <location>
        <begin position="269"/>
        <end position="280"/>
    </location>
</feature>
<dbReference type="InterPro" id="IPR010730">
    <property type="entry name" value="HET"/>
</dbReference>
<dbReference type="HOGENOM" id="CLU_000288_34_14_1"/>
<dbReference type="SMART" id="SM00248">
    <property type="entry name" value="ANK"/>
    <property type="match status" value="12"/>
</dbReference>
<dbReference type="SUPFAM" id="SSF48403">
    <property type="entry name" value="Ankyrin repeat"/>
    <property type="match status" value="2"/>
</dbReference>
<evidence type="ECO:0000259" key="5">
    <source>
        <dbReference type="Pfam" id="PF24883"/>
    </source>
</evidence>
<feature type="repeat" description="ANK" evidence="2">
    <location>
        <begin position="1250"/>
        <end position="1283"/>
    </location>
</feature>
<dbReference type="STRING" id="1116229.S3DLE4"/>
<organism evidence="6 7">
    <name type="scientific">Glarea lozoyensis (strain ATCC 20868 / MF5171)</name>
    <dbReference type="NCBI Taxonomy" id="1116229"/>
    <lineage>
        <taxon>Eukaryota</taxon>
        <taxon>Fungi</taxon>
        <taxon>Dikarya</taxon>
        <taxon>Ascomycota</taxon>
        <taxon>Pezizomycotina</taxon>
        <taxon>Leotiomycetes</taxon>
        <taxon>Helotiales</taxon>
        <taxon>Helotiaceae</taxon>
        <taxon>Glarea</taxon>
    </lineage>
</organism>
<dbReference type="Pfam" id="PF06985">
    <property type="entry name" value="HET"/>
    <property type="match status" value="1"/>
</dbReference>
<dbReference type="OrthoDB" id="194358at2759"/>
<dbReference type="RefSeq" id="XP_008079468.1">
    <property type="nucleotide sequence ID" value="XM_008081277.1"/>
</dbReference>
<dbReference type="PROSITE" id="PS50297">
    <property type="entry name" value="ANK_REP_REGION"/>
    <property type="match status" value="2"/>
</dbReference>
<dbReference type="eggNOG" id="KOG0504">
    <property type="taxonomic scope" value="Eukaryota"/>
</dbReference>
<reference evidence="6 7" key="1">
    <citation type="journal article" date="2013" name="BMC Genomics">
        <title>Genomics-driven discovery of the pneumocandin biosynthetic gene cluster in the fungus Glarea lozoyensis.</title>
        <authorList>
            <person name="Chen L."/>
            <person name="Yue Q."/>
            <person name="Zhang X."/>
            <person name="Xiang M."/>
            <person name="Wang C."/>
            <person name="Li S."/>
            <person name="Che Y."/>
            <person name="Ortiz-Lopez F.J."/>
            <person name="Bills G.F."/>
            <person name="Liu X."/>
            <person name="An Z."/>
        </authorList>
    </citation>
    <scope>NUCLEOTIDE SEQUENCE [LARGE SCALE GENOMIC DNA]</scope>
    <source>
        <strain evidence="7">ATCC 20868 / MF5171</strain>
    </source>
</reference>
<protein>
    <submittedName>
        <fullName evidence="6">Ankyrin repeat-containing protein</fullName>
    </submittedName>
</protein>
<dbReference type="InterPro" id="IPR002110">
    <property type="entry name" value="Ankyrin_rpt"/>
</dbReference>
<dbReference type="EMBL" id="KE145358">
    <property type="protein sequence ID" value="EPE32851.1"/>
    <property type="molecule type" value="Genomic_DNA"/>
</dbReference>
<dbReference type="Pfam" id="PF00023">
    <property type="entry name" value="Ank"/>
    <property type="match status" value="1"/>
</dbReference>
<dbReference type="InterPro" id="IPR056884">
    <property type="entry name" value="NPHP3-like_N"/>
</dbReference>
<dbReference type="SUPFAM" id="SSF52540">
    <property type="entry name" value="P-loop containing nucleoside triphosphate hydrolases"/>
    <property type="match status" value="1"/>
</dbReference>
<dbReference type="PANTHER" id="PTHR10622:SF11">
    <property type="entry name" value="HET-DOMAIN-CONTAINING PROTEIN"/>
    <property type="match status" value="1"/>
</dbReference>
<feature type="domain" description="Heterokaryon incompatibility" evidence="4">
    <location>
        <begin position="26"/>
        <end position="115"/>
    </location>
</feature>
<evidence type="ECO:0000256" key="1">
    <source>
        <dbReference type="ARBA" id="ARBA00022737"/>
    </source>
</evidence>
<dbReference type="PROSITE" id="PS50088">
    <property type="entry name" value="ANK_REPEAT"/>
    <property type="match status" value="4"/>
</dbReference>
<evidence type="ECO:0000259" key="4">
    <source>
        <dbReference type="Pfam" id="PF06985"/>
    </source>
</evidence>
<evidence type="ECO:0000313" key="7">
    <source>
        <dbReference type="Proteomes" id="UP000016922"/>
    </source>
</evidence>
<proteinExistence type="predicted"/>
<accession>S3DLE4</accession>
<dbReference type="Gene3D" id="1.25.40.20">
    <property type="entry name" value="Ankyrin repeat-containing domain"/>
    <property type="match status" value="2"/>
</dbReference>
<keyword evidence="7" id="KW-1185">Reference proteome</keyword>
<evidence type="ECO:0000313" key="6">
    <source>
        <dbReference type="EMBL" id="EPE32851.1"/>
    </source>
</evidence>
<feature type="domain" description="Nephrocystin 3-like N-terminal" evidence="5">
    <location>
        <begin position="295"/>
        <end position="465"/>
    </location>
</feature>